<dbReference type="CDD" id="cd00519">
    <property type="entry name" value="Lipase_3"/>
    <property type="match status" value="1"/>
</dbReference>
<protein>
    <recommendedName>
        <fullName evidence="1">Fungal lipase-type domain-containing protein</fullName>
    </recommendedName>
</protein>
<organism evidence="2">
    <name type="scientific">viral metagenome</name>
    <dbReference type="NCBI Taxonomy" id="1070528"/>
    <lineage>
        <taxon>unclassified sequences</taxon>
        <taxon>metagenomes</taxon>
        <taxon>organismal metagenomes</taxon>
    </lineage>
</organism>
<sequence length="289" mass="33210">MMYNINMISHSLTLELLRVTMLVYDYGAKFEVDSEETLETFVARVTESGDIDTLGISALQRRVLEDAAAQAPSGRVCKFISHPKTDLQVGITLSEHNKRICVVFRGSESKTDWYYDLSIMKCRLRDDIWVHSGFFKQLFEGGVYRDILTEVRRLVAEHPDYRVYVTGHSLGAALASLCGYELANDIENDVTVVSFASPRVGNRKWKAAFEGMPNLQHYRVTTQRDVVTAFPYFRYYHVGENIRLSVKAVKMFGSNAARSWYEETFLTCWSPSEHMCDVYYRRLVENGWA</sequence>
<dbReference type="InterPro" id="IPR029058">
    <property type="entry name" value="AB_hydrolase_fold"/>
</dbReference>
<dbReference type="EMBL" id="MN740843">
    <property type="protein sequence ID" value="QHU14556.1"/>
    <property type="molecule type" value="Genomic_DNA"/>
</dbReference>
<dbReference type="Gene3D" id="3.40.50.1820">
    <property type="entry name" value="alpha/beta hydrolase"/>
    <property type="match status" value="1"/>
</dbReference>
<name>A0A6C0KBV0_9ZZZZ</name>
<evidence type="ECO:0000313" key="2">
    <source>
        <dbReference type="EMBL" id="QHU14556.1"/>
    </source>
</evidence>
<evidence type="ECO:0000259" key="1">
    <source>
        <dbReference type="Pfam" id="PF01764"/>
    </source>
</evidence>
<dbReference type="InterPro" id="IPR051218">
    <property type="entry name" value="Sec_MonoDiacylglyc_Lipase"/>
</dbReference>
<dbReference type="PANTHER" id="PTHR45856:SF11">
    <property type="entry name" value="FUNGAL LIPASE-LIKE DOMAIN-CONTAINING PROTEIN"/>
    <property type="match status" value="1"/>
</dbReference>
<dbReference type="Pfam" id="PF01764">
    <property type="entry name" value="Lipase_3"/>
    <property type="match status" value="1"/>
</dbReference>
<proteinExistence type="predicted"/>
<dbReference type="SUPFAM" id="SSF53474">
    <property type="entry name" value="alpha/beta-Hydrolases"/>
    <property type="match status" value="1"/>
</dbReference>
<reference evidence="2" key="1">
    <citation type="journal article" date="2020" name="Nature">
        <title>Giant virus diversity and host interactions through global metagenomics.</title>
        <authorList>
            <person name="Schulz F."/>
            <person name="Roux S."/>
            <person name="Paez-Espino D."/>
            <person name="Jungbluth S."/>
            <person name="Walsh D.A."/>
            <person name="Denef V.J."/>
            <person name="McMahon K.D."/>
            <person name="Konstantinidis K.T."/>
            <person name="Eloe-Fadrosh E.A."/>
            <person name="Kyrpides N.C."/>
            <person name="Woyke T."/>
        </authorList>
    </citation>
    <scope>NUCLEOTIDE SEQUENCE</scope>
    <source>
        <strain evidence="2">GVMAG-S-1102113-118</strain>
    </source>
</reference>
<dbReference type="PANTHER" id="PTHR45856">
    <property type="entry name" value="ALPHA/BETA-HYDROLASES SUPERFAMILY PROTEIN"/>
    <property type="match status" value="1"/>
</dbReference>
<dbReference type="InterPro" id="IPR002921">
    <property type="entry name" value="Fungal_lipase-type"/>
</dbReference>
<feature type="domain" description="Fungal lipase-type" evidence="1">
    <location>
        <begin position="102"/>
        <end position="233"/>
    </location>
</feature>
<dbReference type="GO" id="GO:0006629">
    <property type="term" value="P:lipid metabolic process"/>
    <property type="evidence" value="ECO:0007669"/>
    <property type="project" value="InterPro"/>
</dbReference>
<dbReference type="AlphaFoldDB" id="A0A6C0KBV0"/>
<accession>A0A6C0KBV0</accession>